<protein>
    <submittedName>
        <fullName evidence="3">Uncharacterized protein</fullName>
    </submittedName>
</protein>
<comment type="caution">
    <text evidence="3">The sequence shown here is derived from an EMBL/GenBank/DDBJ whole genome shotgun (WGS) entry which is preliminary data.</text>
</comment>
<accession>A0A916IX23</accession>
<keyword evidence="2" id="KW-0732">Signal</keyword>
<name>A0A916IX23_9BURK</name>
<dbReference type="EMBL" id="CAJPUY010000016">
    <property type="protein sequence ID" value="CAG2150884.1"/>
    <property type="molecule type" value="Genomic_DNA"/>
</dbReference>
<gene>
    <name evidence="3" type="ORF">LMG31506_04316</name>
</gene>
<dbReference type="AlphaFoldDB" id="A0A916IX23"/>
<evidence type="ECO:0000256" key="1">
    <source>
        <dbReference type="SAM" id="MobiDB-lite"/>
    </source>
</evidence>
<proteinExistence type="predicted"/>
<evidence type="ECO:0000256" key="2">
    <source>
        <dbReference type="SAM" id="SignalP"/>
    </source>
</evidence>
<evidence type="ECO:0000313" key="4">
    <source>
        <dbReference type="Proteomes" id="UP000672934"/>
    </source>
</evidence>
<feature type="region of interest" description="Disordered" evidence="1">
    <location>
        <begin position="34"/>
        <end position="69"/>
    </location>
</feature>
<dbReference type="RefSeq" id="WP_211949215.1">
    <property type="nucleotide sequence ID" value="NZ_CAJPUY010000016.1"/>
</dbReference>
<feature type="chain" id="PRO_5037692038" evidence="2">
    <location>
        <begin position="26"/>
        <end position="69"/>
    </location>
</feature>
<keyword evidence="4" id="KW-1185">Reference proteome</keyword>
<dbReference type="Proteomes" id="UP000672934">
    <property type="component" value="Unassembled WGS sequence"/>
</dbReference>
<sequence length="69" mass="7212">MIHTRMLMRAMTVAAFAAAANLALATVNDHAARPTVGTVQPDGNARSELAGDPLDNAREAGGTLYGYRV</sequence>
<evidence type="ECO:0000313" key="3">
    <source>
        <dbReference type="EMBL" id="CAG2150884.1"/>
    </source>
</evidence>
<feature type="signal peptide" evidence="2">
    <location>
        <begin position="1"/>
        <end position="25"/>
    </location>
</feature>
<organism evidence="3 4">
    <name type="scientific">Cupriavidus yeoncheonensis</name>
    <dbReference type="NCBI Taxonomy" id="1462994"/>
    <lineage>
        <taxon>Bacteria</taxon>
        <taxon>Pseudomonadati</taxon>
        <taxon>Pseudomonadota</taxon>
        <taxon>Betaproteobacteria</taxon>
        <taxon>Burkholderiales</taxon>
        <taxon>Burkholderiaceae</taxon>
        <taxon>Cupriavidus</taxon>
    </lineage>
</organism>
<reference evidence="3" key="1">
    <citation type="submission" date="2021-03" db="EMBL/GenBank/DDBJ databases">
        <authorList>
            <person name="Peeters C."/>
        </authorList>
    </citation>
    <scope>NUCLEOTIDE SEQUENCE</scope>
    <source>
        <strain evidence="3">LMG 31506</strain>
    </source>
</reference>